<keyword evidence="2" id="KW-1185">Reference proteome</keyword>
<dbReference type="Proteomes" id="UP000789525">
    <property type="component" value="Unassembled WGS sequence"/>
</dbReference>
<gene>
    <name evidence="1" type="ORF">ACOLOM_LOCUS8905</name>
</gene>
<feature type="non-terminal residue" evidence="1">
    <location>
        <position position="1"/>
    </location>
</feature>
<comment type="caution">
    <text evidence="1">The sequence shown here is derived from an EMBL/GenBank/DDBJ whole genome shotgun (WGS) entry which is preliminary data.</text>
</comment>
<sequence>PTADAFTDDQKAWYTHKPSGVAQILWRGYSFENPIAGERWQSSAVGVAPYISGLVSADCKHHSLASRPSVSSLAPTYSSSTHPIRIQKSTEITSIAATKAEPSYPILFSREIDFTGPEADSTPGVIDNTSNADHLTSIIFDAEVDTEATASPRSTKRTSTSASTIPIVVPLSETYEPQLPSSTITSTSNEPTSTPTPNSSSNVVEMPVYVVPVEAAPQMLEQMASISISSDISTSSNIPDATSLPNLKATTHTLAAPWNTSSSSPDNILFNTNIQILIIALSLIALTIVAGLFYTIRFYWRRYRRTRTDVATTATITDDQIIDQEAGLDIKESPEVFTDYKRGTAPVGLEWQIREMREKVKASKSPKARPTSFKPRDRVVSAPEYYTPRKSQRAQFAAFVKSQEDDDSSSIFDYYFNISPTGDDAEVENTSRKSLDSSMEKEKQASTPLFERGDLAGQAINGETHQHSLLLVILIVIL</sequence>
<name>A0ACA9NQP8_9GLOM</name>
<accession>A0ACA9NQP8</accession>
<organism evidence="1 2">
    <name type="scientific">Acaulospora colombiana</name>
    <dbReference type="NCBI Taxonomy" id="27376"/>
    <lineage>
        <taxon>Eukaryota</taxon>
        <taxon>Fungi</taxon>
        <taxon>Fungi incertae sedis</taxon>
        <taxon>Mucoromycota</taxon>
        <taxon>Glomeromycotina</taxon>
        <taxon>Glomeromycetes</taxon>
        <taxon>Diversisporales</taxon>
        <taxon>Acaulosporaceae</taxon>
        <taxon>Acaulospora</taxon>
    </lineage>
</organism>
<protein>
    <submittedName>
        <fullName evidence="1">2529_t:CDS:1</fullName>
    </submittedName>
</protein>
<dbReference type="EMBL" id="CAJVPT010024308">
    <property type="protein sequence ID" value="CAG8669814.1"/>
    <property type="molecule type" value="Genomic_DNA"/>
</dbReference>
<proteinExistence type="predicted"/>
<evidence type="ECO:0000313" key="2">
    <source>
        <dbReference type="Proteomes" id="UP000789525"/>
    </source>
</evidence>
<evidence type="ECO:0000313" key="1">
    <source>
        <dbReference type="EMBL" id="CAG8669814.1"/>
    </source>
</evidence>
<reference evidence="1" key="1">
    <citation type="submission" date="2021-06" db="EMBL/GenBank/DDBJ databases">
        <authorList>
            <person name="Kallberg Y."/>
            <person name="Tangrot J."/>
            <person name="Rosling A."/>
        </authorList>
    </citation>
    <scope>NUCLEOTIDE SEQUENCE</scope>
    <source>
        <strain evidence="1">CL356</strain>
    </source>
</reference>